<evidence type="ECO:0000313" key="12">
    <source>
        <dbReference type="Proteomes" id="UP001321542"/>
    </source>
</evidence>
<evidence type="ECO:0000256" key="2">
    <source>
        <dbReference type="ARBA" id="ARBA00022527"/>
    </source>
</evidence>
<evidence type="ECO:0000256" key="9">
    <source>
        <dbReference type="SAM" id="Phobius"/>
    </source>
</evidence>
<dbReference type="PANTHER" id="PTHR43289">
    <property type="entry name" value="MITOGEN-ACTIVATED PROTEIN KINASE KINASE KINASE 20-RELATED"/>
    <property type="match status" value="1"/>
</dbReference>
<sequence>MASGAPQSEPGRVVAGRYLLLNKLGSGGMGHVWLAHDQELSCEVALKEVVFRTPGEEARDRSDRIARAYKEARYAAWLRSHPHVVTVLDVLEYDGLPWIVMEYVPGAVDLRALVARRGALAPAECARIGLAMLDALNAGHARGVMHRDVKPANILLAPDHTGSPYARVMLTDYGISVQPDGEETRLTGTSMLVGTAAYLAPERVKGKDPTPATDLFSLGCTLYHGVEGYGPFDRPSEYEVLTAILEDPPRPMLRAGALESVLKGMLEKDPVRRLSTVEAQAALSAVLTPQSYPRTQLDQGSQPQWASGPTQTVAPESGGGLRSIVQEPTAPPFGQDVPLASPLPVQEPPLFRPPERGPVPPATGTGGFDAPSVVQRPGSDKRSRVGRVVLAGLLGLLLAGVGVLYAVGYLPLTGGIGGDKDRPYGDLVGLNQPLHEGDCVSATWPDTPFTGVPALQRVQCVGSLTEGQVMAVYKPGSAEEAASDGFTQCEERTKEIRDRLADVRSYAILPTEKGFETAGERVACLVMGAHRPLYGPLGEYRKPGLRFTETANMQKQDCLQTISDNTAKLVSCEGPYNEKVLGFTRLDPQLTYGKAEKKAEDACVKNVRPEDYGYDPSRVTTGYWISGSAWKRSSHFVVCTVAAQNGDTMEGDEV</sequence>
<keyword evidence="4 7" id="KW-0547">Nucleotide-binding</keyword>
<evidence type="ECO:0000256" key="1">
    <source>
        <dbReference type="ARBA" id="ARBA00012513"/>
    </source>
</evidence>
<dbReference type="Pfam" id="PF13845">
    <property type="entry name" value="Septum_form"/>
    <property type="match status" value="1"/>
</dbReference>
<dbReference type="EC" id="2.7.11.1" evidence="1"/>
<evidence type="ECO:0000259" key="10">
    <source>
        <dbReference type="PROSITE" id="PS50011"/>
    </source>
</evidence>
<keyword evidence="6 7" id="KW-0067">ATP-binding</keyword>
<dbReference type="SMART" id="SM00220">
    <property type="entry name" value="S_TKc"/>
    <property type="match status" value="1"/>
</dbReference>
<feature type="compositionally biased region" description="Pro residues" evidence="8">
    <location>
        <begin position="345"/>
        <end position="361"/>
    </location>
</feature>
<dbReference type="Gene3D" id="1.10.510.10">
    <property type="entry name" value="Transferase(Phosphotransferase) domain 1"/>
    <property type="match status" value="1"/>
</dbReference>
<dbReference type="InterPro" id="IPR000719">
    <property type="entry name" value="Prot_kinase_dom"/>
</dbReference>
<evidence type="ECO:0000256" key="6">
    <source>
        <dbReference type="ARBA" id="ARBA00022840"/>
    </source>
</evidence>
<dbReference type="CDD" id="cd14014">
    <property type="entry name" value="STKc_PknB_like"/>
    <property type="match status" value="1"/>
</dbReference>
<reference evidence="11 12" key="1">
    <citation type="journal article" date="2010" name="ChemBioChem">
        <title>Cloning and characterization of the biosynthetic gene cluster of 16-membered macrolide antibiotic FD-891: involvement of a dual functional cytochrome P450 monooxygenase catalyzing epoxidation and hydroxylation.</title>
        <authorList>
            <person name="Kudo F."/>
            <person name="Motegi A."/>
            <person name="Mizoue K."/>
            <person name="Eguchi T."/>
        </authorList>
    </citation>
    <scope>NUCLEOTIDE SEQUENCE [LARGE SCALE GENOMIC DNA]</scope>
    <source>
        <strain evidence="11 12">A-8890</strain>
    </source>
</reference>
<reference evidence="11 12" key="2">
    <citation type="journal article" date="2023" name="ChemBioChem">
        <title>Acyltransferase Domain Exchange between Two Independent Type I Polyketide Synthases in the Same Producer Strain of Macrolide Antibiotics.</title>
        <authorList>
            <person name="Kudo F."/>
            <person name="Kishikawa K."/>
            <person name="Tsuboi K."/>
            <person name="Kido T."/>
            <person name="Usui T."/>
            <person name="Hashimoto J."/>
            <person name="Shin-Ya K."/>
            <person name="Miyanaga A."/>
            <person name="Eguchi T."/>
        </authorList>
    </citation>
    <scope>NUCLEOTIDE SEQUENCE [LARGE SCALE GENOMIC DNA]</scope>
    <source>
        <strain evidence="11 12">A-8890</strain>
    </source>
</reference>
<feature type="domain" description="Protein kinase" evidence="10">
    <location>
        <begin position="18"/>
        <end position="287"/>
    </location>
</feature>
<feature type="compositionally biased region" description="Polar residues" evidence="8">
    <location>
        <begin position="292"/>
        <end position="314"/>
    </location>
</feature>
<feature type="binding site" evidence="7">
    <location>
        <position position="47"/>
    </location>
    <ligand>
        <name>ATP</name>
        <dbReference type="ChEBI" id="CHEBI:30616"/>
    </ligand>
</feature>
<evidence type="ECO:0000313" key="11">
    <source>
        <dbReference type="EMBL" id="BBC38274.1"/>
    </source>
</evidence>
<dbReference type="InterPro" id="IPR017441">
    <property type="entry name" value="Protein_kinase_ATP_BS"/>
</dbReference>
<dbReference type="InterPro" id="IPR008271">
    <property type="entry name" value="Ser/Thr_kinase_AS"/>
</dbReference>
<dbReference type="PROSITE" id="PS00107">
    <property type="entry name" value="PROTEIN_KINASE_ATP"/>
    <property type="match status" value="1"/>
</dbReference>
<gene>
    <name evidence="11" type="ORF">SGFS_095680</name>
</gene>
<keyword evidence="9" id="KW-0472">Membrane</keyword>
<keyword evidence="2" id="KW-0723">Serine/threonine-protein kinase</keyword>
<protein>
    <recommendedName>
        <fullName evidence="1">non-specific serine/threonine protein kinase</fullName>
        <ecNumber evidence="1">2.7.11.1</ecNumber>
    </recommendedName>
</protein>
<evidence type="ECO:0000256" key="3">
    <source>
        <dbReference type="ARBA" id="ARBA00022679"/>
    </source>
</evidence>
<keyword evidence="9" id="KW-0812">Transmembrane</keyword>
<dbReference type="PANTHER" id="PTHR43289:SF6">
    <property type="entry name" value="SERINE_THREONINE-PROTEIN KINASE NEKL-3"/>
    <property type="match status" value="1"/>
</dbReference>
<keyword evidence="12" id="KW-1185">Reference proteome</keyword>
<name>A0ABN5VXW3_9ACTN</name>
<feature type="region of interest" description="Disordered" evidence="8">
    <location>
        <begin position="292"/>
        <end position="381"/>
    </location>
</feature>
<dbReference type="InterPro" id="IPR026004">
    <property type="entry name" value="Septum_form"/>
</dbReference>
<keyword evidence="3" id="KW-0808">Transferase</keyword>
<keyword evidence="9" id="KW-1133">Transmembrane helix</keyword>
<dbReference type="SUPFAM" id="SSF56112">
    <property type="entry name" value="Protein kinase-like (PK-like)"/>
    <property type="match status" value="1"/>
</dbReference>
<evidence type="ECO:0000256" key="7">
    <source>
        <dbReference type="PROSITE-ProRule" id="PRU10141"/>
    </source>
</evidence>
<accession>A0ABN5VXW3</accession>
<evidence type="ECO:0000256" key="4">
    <source>
        <dbReference type="ARBA" id="ARBA00022741"/>
    </source>
</evidence>
<proteinExistence type="predicted"/>
<dbReference type="InterPro" id="IPR011009">
    <property type="entry name" value="Kinase-like_dom_sf"/>
</dbReference>
<dbReference type="Proteomes" id="UP001321542">
    <property type="component" value="Chromosome"/>
</dbReference>
<dbReference type="Gene3D" id="3.30.200.20">
    <property type="entry name" value="Phosphorylase Kinase, domain 1"/>
    <property type="match status" value="1"/>
</dbReference>
<dbReference type="Pfam" id="PF00069">
    <property type="entry name" value="Pkinase"/>
    <property type="match status" value="1"/>
</dbReference>
<dbReference type="EMBL" id="AP018448">
    <property type="protein sequence ID" value="BBC38274.1"/>
    <property type="molecule type" value="Genomic_DNA"/>
</dbReference>
<dbReference type="RefSeq" id="WP_286258750.1">
    <property type="nucleotide sequence ID" value="NZ_AP018448.1"/>
</dbReference>
<feature type="transmembrane region" description="Helical" evidence="9">
    <location>
        <begin position="388"/>
        <end position="412"/>
    </location>
</feature>
<evidence type="ECO:0000256" key="8">
    <source>
        <dbReference type="SAM" id="MobiDB-lite"/>
    </source>
</evidence>
<evidence type="ECO:0000256" key="5">
    <source>
        <dbReference type="ARBA" id="ARBA00022777"/>
    </source>
</evidence>
<dbReference type="PROSITE" id="PS50011">
    <property type="entry name" value="PROTEIN_KINASE_DOM"/>
    <property type="match status" value="1"/>
</dbReference>
<keyword evidence="5" id="KW-0418">Kinase</keyword>
<organism evidence="11 12">
    <name type="scientific">Streptomyces graminofaciens</name>
    <dbReference type="NCBI Taxonomy" id="68212"/>
    <lineage>
        <taxon>Bacteria</taxon>
        <taxon>Bacillati</taxon>
        <taxon>Actinomycetota</taxon>
        <taxon>Actinomycetes</taxon>
        <taxon>Kitasatosporales</taxon>
        <taxon>Streptomycetaceae</taxon>
        <taxon>Streptomyces</taxon>
    </lineage>
</organism>
<dbReference type="PROSITE" id="PS00108">
    <property type="entry name" value="PROTEIN_KINASE_ST"/>
    <property type="match status" value="1"/>
</dbReference>